<evidence type="ECO:0000313" key="3">
    <source>
        <dbReference type="Proteomes" id="UP001320119"/>
    </source>
</evidence>
<dbReference type="AlphaFoldDB" id="A0AAN1WG97"/>
<dbReference type="EMBL" id="AP023086">
    <property type="protein sequence ID" value="BCD97056.1"/>
    <property type="molecule type" value="Genomic_DNA"/>
</dbReference>
<dbReference type="KEGG" id="marq:MARGE09_P1256"/>
<accession>A0AAN1WG97</accession>
<feature type="domain" description="GyrI-like small molecule binding" evidence="1">
    <location>
        <begin position="27"/>
        <end position="200"/>
    </location>
</feature>
<proteinExistence type="predicted"/>
<dbReference type="Pfam" id="PF06445">
    <property type="entry name" value="GyrI-like"/>
    <property type="match status" value="1"/>
</dbReference>
<dbReference type="Proteomes" id="UP001320119">
    <property type="component" value="Chromosome"/>
</dbReference>
<dbReference type="Gene3D" id="3.20.80.10">
    <property type="entry name" value="Regulatory factor, effector binding domain"/>
    <property type="match status" value="1"/>
</dbReference>
<dbReference type="InterPro" id="IPR008319">
    <property type="entry name" value="GyrI-like_CCH_Lin2189-like"/>
</dbReference>
<gene>
    <name evidence="2" type="ORF">MARGE09_P1256</name>
</gene>
<dbReference type="InterPro" id="IPR029442">
    <property type="entry name" value="GyrI-like"/>
</dbReference>
<keyword evidence="3" id="KW-1185">Reference proteome</keyword>
<dbReference type="RefSeq" id="WP_236986533.1">
    <property type="nucleotide sequence ID" value="NZ_AP023086.1"/>
</dbReference>
<sequence length="208" mass="23649">MKNMQKIDYKKELKEYYRCSAKKVVSIQVPKMHFLSIDGQGEPGSPTHQQAIEALSSVAYTLKFMVKKSEGGIDYGVMPLEGLWWAEDMMDFVNNNPSNWIWSMMIMQPEIINQDIVAQAIAQVKTKKNLAAIDKLRYQAFEEGLCAQTLHVGPFTEEGPTVERVHAFIHENGGKLTGKHHEIYLSDIRRAAPENWKTIIRQPMATAP</sequence>
<protein>
    <recommendedName>
        <fullName evidence="1">GyrI-like small molecule binding domain-containing protein</fullName>
    </recommendedName>
</protein>
<reference evidence="2 3" key="1">
    <citation type="journal article" date="2022" name="IScience">
        <title>An ultrasensitive nanofiber-based assay for enzymatic hydrolysis and deep-sea microbial degradation of cellulose.</title>
        <authorList>
            <person name="Tsudome M."/>
            <person name="Tachioka M."/>
            <person name="Miyazaki M."/>
            <person name="Uchimura K."/>
            <person name="Tsuda M."/>
            <person name="Takaki Y."/>
            <person name="Deguchi S."/>
        </authorList>
    </citation>
    <scope>NUCLEOTIDE SEQUENCE [LARGE SCALE GENOMIC DNA]</scope>
    <source>
        <strain evidence="2 3">GE09</strain>
    </source>
</reference>
<dbReference type="PIRSF" id="PIRSF031644">
    <property type="entry name" value="UCP031644"/>
    <property type="match status" value="1"/>
</dbReference>
<evidence type="ECO:0000259" key="1">
    <source>
        <dbReference type="Pfam" id="PF06445"/>
    </source>
</evidence>
<dbReference type="SUPFAM" id="SSF55136">
    <property type="entry name" value="Probable bacterial effector-binding domain"/>
    <property type="match status" value="1"/>
</dbReference>
<name>A0AAN1WG97_9GAMM</name>
<evidence type="ECO:0000313" key="2">
    <source>
        <dbReference type="EMBL" id="BCD97056.1"/>
    </source>
</evidence>
<dbReference type="InterPro" id="IPR011256">
    <property type="entry name" value="Reg_factor_effector_dom_sf"/>
</dbReference>
<organism evidence="2 3">
    <name type="scientific">Marinagarivorans cellulosilyticus</name>
    <dbReference type="NCBI Taxonomy" id="2721545"/>
    <lineage>
        <taxon>Bacteria</taxon>
        <taxon>Pseudomonadati</taxon>
        <taxon>Pseudomonadota</taxon>
        <taxon>Gammaproteobacteria</taxon>
        <taxon>Cellvibrionales</taxon>
        <taxon>Cellvibrionaceae</taxon>
        <taxon>Marinagarivorans</taxon>
    </lineage>
</organism>